<evidence type="ECO:0000256" key="1">
    <source>
        <dbReference type="ARBA" id="ARBA00004651"/>
    </source>
</evidence>
<dbReference type="InterPro" id="IPR000515">
    <property type="entry name" value="MetI-like"/>
</dbReference>
<comment type="similarity">
    <text evidence="8">Belongs to the binding-protein-dependent transport system permease family.</text>
</comment>
<evidence type="ECO:0000256" key="8">
    <source>
        <dbReference type="RuleBase" id="RU363032"/>
    </source>
</evidence>
<evidence type="ECO:0000256" key="5">
    <source>
        <dbReference type="ARBA" id="ARBA00022970"/>
    </source>
</evidence>
<evidence type="ECO:0000259" key="9">
    <source>
        <dbReference type="PROSITE" id="PS50928"/>
    </source>
</evidence>
<proteinExistence type="inferred from homology"/>
<dbReference type="NCBIfam" id="TIGR01726">
    <property type="entry name" value="HEQRo_perm_3TM"/>
    <property type="match status" value="1"/>
</dbReference>
<feature type="transmembrane region" description="Helical" evidence="8">
    <location>
        <begin position="187"/>
        <end position="209"/>
    </location>
</feature>
<keyword evidence="7 8" id="KW-0472">Membrane</keyword>
<dbReference type="SUPFAM" id="SSF161098">
    <property type="entry name" value="MetI-like"/>
    <property type="match status" value="1"/>
</dbReference>
<accession>A0A934Q7C5</accession>
<dbReference type="EMBL" id="JAEHOH010000009">
    <property type="protein sequence ID" value="MBK0418798.1"/>
    <property type="molecule type" value="Genomic_DNA"/>
</dbReference>
<dbReference type="GO" id="GO:0022857">
    <property type="term" value="F:transmembrane transporter activity"/>
    <property type="evidence" value="ECO:0007669"/>
    <property type="project" value="InterPro"/>
</dbReference>
<dbReference type="Proteomes" id="UP000608530">
    <property type="component" value="Unassembled WGS sequence"/>
</dbReference>
<dbReference type="GO" id="GO:0006865">
    <property type="term" value="P:amino acid transport"/>
    <property type="evidence" value="ECO:0007669"/>
    <property type="project" value="UniProtKB-KW"/>
</dbReference>
<sequence length="216" mass="23834">MSDVWDWEFAVEVLPKILEALPLTLVVSLVGGVLAIVLGLLLALARLSPYPFASRSSGTVSKLLRGTPFLVQLFFVYYALPQWGVRIDAFWTGVIVLCLYYSVYMADAFISGVQTVSPTLIEVCAVINLTTAQAWRRVILPLAVPRSSPSLMNYLIMALQQSAVLMAIGLGVLLGRAQEIGYSSFRYLETYTICGLIYIVIAVPALLLVRRLEKRT</sequence>
<name>A0A934Q7C5_9MICO</name>
<feature type="transmembrane region" description="Helical" evidence="8">
    <location>
        <begin position="63"/>
        <end position="83"/>
    </location>
</feature>
<dbReference type="InterPro" id="IPR043429">
    <property type="entry name" value="ArtM/GltK/GlnP/TcyL/YhdX-like"/>
</dbReference>
<evidence type="ECO:0000313" key="11">
    <source>
        <dbReference type="Proteomes" id="UP000608530"/>
    </source>
</evidence>
<feature type="transmembrane region" description="Helical" evidence="8">
    <location>
        <begin position="154"/>
        <end position="175"/>
    </location>
</feature>
<keyword evidence="4 8" id="KW-0812">Transmembrane</keyword>
<dbReference type="GO" id="GO:0043190">
    <property type="term" value="C:ATP-binding cassette (ABC) transporter complex"/>
    <property type="evidence" value="ECO:0007669"/>
    <property type="project" value="InterPro"/>
</dbReference>
<keyword evidence="6 8" id="KW-1133">Transmembrane helix</keyword>
<dbReference type="CDD" id="cd06261">
    <property type="entry name" value="TM_PBP2"/>
    <property type="match status" value="1"/>
</dbReference>
<gene>
    <name evidence="10" type="ORF">JD276_07095</name>
</gene>
<keyword evidence="5" id="KW-0029">Amino-acid transport</keyword>
<dbReference type="Gene3D" id="1.10.3720.10">
    <property type="entry name" value="MetI-like"/>
    <property type="match status" value="1"/>
</dbReference>
<evidence type="ECO:0000256" key="3">
    <source>
        <dbReference type="ARBA" id="ARBA00022475"/>
    </source>
</evidence>
<keyword evidence="3" id="KW-1003">Cell membrane</keyword>
<feature type="transmembrane region" description="Helical" evidence="8">
    <location>
        <begin position="20"/>
        <end position="42"/>
    </location>
</feature>
<reference evidence="10" key="1">
    <citation type="submission" date="2020-12" db="EMBL/GenBank/DDBJ databases">
        <title>Leucobacter sp. CAS1, isolated from Chromium sludge.</title>
        <authorList>
            <person name="Xu Z."/>
        </authorList>
    </citation>
    <scope>NUCLEOTIDE SEQUENCE</scope>
    <source>
        <strain evidence="10">CSA1</strain>
    </source>
</reference>
<feature type="domain" description="ABC transmembrane type-1" evidence="9">
    <location>
        <begin position="21"/>
        <end position="209"/>
    </location>
</feature>
<dbReference type="RefSeq" id="WP_200114948.1">
    <property type="nucleotide sequence ID" value="NZ_JAEHOH010000009.1"/>
</dbReference>
<evidence type="ECO:0000313" key="10">
    <source>
        <dbReference type="EMBL" id="MBK0418798.1"/>
    </source>
</evidence>
<dbReference type="InterPro" id="IPR010065">
    <property type="entry name" value="AA_ABC_transptr_permease_3TM"/>
</dbReference>
<evidence type="ECO:0000256" key="6">
    <source>
        <dbReference type="ARBA" id="ARBA00022989"/>
    </source>
</evidence>
<keyword evidence="2 8" id="KW-0813">Transport</keyword>
<protein>
    <submittedName>
        <fullName evidence="10">Amino acid ABC transporter permease</fullName>
    </submittedName>
</protein>
<comment type="caution">
    <text evidence="10">The sequence shown here is derived from an EMBL/GenBank/DDBJ whole genome shotgun (WGS) entry which is preliminary data.</text>
</comment>
<dbReference type="PANTHER" id="PTHR30614:SF0">
    <property type="entry name" value="L-CYSTINE TRANSPORT SYSTEM PERMEASE PROTEIN TCYL"/>
    <property type="match status" value="1"/>
</dbReference>
<organism evidence="10 11">
    <name type="scientific">Leucobacter chromiisoli</name>
    <dbReference type="NCBI Taxonomy" id="2796471"/>
    <lineage>
        <taxon>Bacteria</taxon>
        <taxon>Bacillati</taxon>
        <taxon>Actinomycetota</taxon>
        <taxon>Actinomycetes</taxon>
        <taxon>Micrococcales</taxon>
        <taxon>Microbacteriaceae</taxon>
        <taxon>Leucobacter</taxon>
    </lineage>
</organism>
<keyword evidence="11" id="KW-1185">Reference proteome</keyword>
<dbReference type="PROSITE" id="PS50928">
    <property type="entry name" value="ABC_TM1"/>
    <property type="match status" value="1"/>
</dbReference>
<evidence type="ECO:0000256" key="2">
    <source>
        <dbReference type="ARBA" id="ARBA00022448"/>
    </source>
</evidence>
<feature type="transmembrane region" description="Helical" evidence="8">
    <location>
        <begin position="89"/>
        <end position="110"/>
    </location>
</feature>
<dbReference type="PANTHER" id="PTHR30614">
    <property type="entry name" value="MEMBRANE COMPONENT OF AMINO ACID ABC TRANSPORTER"/>
    <property type="match status" value="1"/>
</dbReference>
<comment type="subcellular location">
    <subcellularLocation>
        <location evidence="1 8">Cell membrane</location>
        <topology evidence="1 8">Multi-pass membrane protein</topology>
    </subcellularLocation>
</comment>
<evidence type="ECO:0000256" key="7">
    <source>
        <dbReference type="ARBA" id="ARBA00023136"/>
    </source>
</evidence>
<dbReference type="AlphaFoldDB" id="A0A934Q7C5"/>
<dbReference type="InterPro" id="IPR035906">
    <property type="entry name" value="MetI-like_sf"/>
</dbReference>
<dbReference type="Pfam" id="PF00528">
    <property type="entry name" value="BPD_transp_1"/>
    <property type="match status" value="1"/>
</dbReference>
<evidence type="ECO:0000256" key="4">
    <source>
        <dbReference type="ARBA" id="ARBA00022692"/>
    </source>
</evidence>